<name>A0A6N8CPI1_9BACI</name>
<keyword evidence="5" id="KW-0598">Phosphotransferase system</keyword>
<sequence length="189" mass="21111">MIYYLLCKRFLSLSLSLKNLFSTKGDGLVFNKLFKGKNKEKHADIKSKSFQFIYPLEGKVIPIEDVPDPVFSQKMMGEGFAIEPTNNMVKSPVDGEVISVFPTKHAVSLKDHIGNEILIHVGLDTVTLKGKGFKSFVKSGQSVKQGDKLLEVDFEFLKDKVPSIVTPVIITNLQDEQKVVTKEDHVEIG</sequence>
<keyword evidence="2" id="KW-0813">Transport</keyword>
<dbReference type="OrthoDB" id="92465at2"/>
<evidence type="ECO:0000256" key="3">
    <source>
        <dbReference type="ARBA" id="ARBA00022597"/>
    </source>
</evidence>
<organism evidence="8 9">
    <name type="scientific">Terrilactibacillus tamarindi</name>
    <dbReference type="NCBI Taxonomy" id="2599694"/>
    <lineage>
        <taxon>Bacteria</taxon>
        <taxon>Bacillati</taxon>
        <taxon>Bacillota</taxon>
        <taxon>Bacilli</taxon>
        <taxon>Bacillales</taxon>
        <taxon>Bacillaceae</taxon>
        <taxon>Terrilactibacillus</taxon>
    </lineage>
</organism>
<dbReference type="PROSITE" id="PS00371">
    <property type="entry name" value="PTS_EIIA_TYPE_1_HIS"/>
    <property type="match status" value="1"/>
</dbReference>
<accession>A0A6N8CPI1</accession>
<dbReference type="Proteomes" id="UP000440978">
    <property type="component" value="Unassembled WGS sequence"/>
</dbReference>
<evidence type="ECO:0000256" key="1">
    <source>
        <dbReference type="ARBA" id="ARBA00004496"/>
    </source>
</evidence>
<evidence type="ECO:0000259" key="7">
    <source>
        <dbReference type="PROSITE" id="PS51093"/>
    </source>
</evidence>
<dbReference type="NCBIfam" id="TIGR00830">
    <property type="entry name" value="PTBA"/>
    <property type="match status" value="1"/>
</dbReference>
<evidence type="ECO:0000256" key="4">
    <source>
        <dbReference type="ARBA" id="ARBA00022679"/>
    </source>
</evidence>
<dbReference type="PROSITE" id="PS51093">
    <property type="entry name" value="PTS_EIIA_TYPE_1"/>
    <property type="match status" value="1"/>
</dbReference>
<evidence type="ECO:0000256" key="5">
    <source>
        <dbReference type="ARBA" id="ARBA00022683"/>
    </source>
</evidence>
<dbReference type="InterPro" id="IPR011055">
    <property type="entry name" value="Dup_hybrid_motif"/>
</dbReference>
<feature type="domain" description="PTS EIIA type-1" evidence="7">
    <location>
        <begin position="68"/>
        <end position="172"/>
    </location>
</feature>
<evidence type="ECO:0000313" key="8">
    <source>
        <dbReference type="EMBL" id="MTT31911.1"/>
    </source>
</evidence>
<proteinExistence type="predicted"/>
<dbReference type="AlphaFoldDB" id="A0A6N8CPI1"/>
<evidence type="ECO:0000313" key="9">
    <source>
        <dbReference type="Proteomes" id="UP000440978"/>
    </source>
</evidence>
<evidence type="ECO:0000256" key="2">
    <source>
        <dbReference type="ARBA" id="ARBA00022448"/>
    </source>
</evidence>
<evidence type="ECO:0000256" key="6">
    <source>
        <dbReference type="ARBA" id="ARBA00022777"/>
    </source>
</evidence>
<dbReference type="InterPro" id="IPR001127">
    <property type="entry name" value="PTS_EIIA_1_perm"/>
</dbReference>
<keyword evidence="6" id="KW-0418">Kinase</keyword>
<protein>
    <submittedName>
        <fullName evidence="8">PTS glucose transporter subunit IIA</fullName>
    </submittedName>
</protein>
<reference evidence="8 9" key="1">
    <citation type="submission" date="2019-11" db="EMBL/GenBank/DDBJ databases">
        <title>Terrilactibacillus tamarindus sp. nov. BCM23-1 isolated from bark of Tamarindus indica.</title>
        <authorList>
            <person name="Kingkaew E."/>
            <person name="Tanasupawat S."/>
        </authorList>
    </citation>
    <scope>NUCLEOTIDE SEQUENCE [LARGE SCALE GENOMIC DNA]</scope>
    <source>
        <strain evidence="8 9">BCM23-1</strain>
    </source>
</reference>
<dbReference type="Gene3D" id="2.70.70.10">
    <property type="entry name" value="Glucose Permease (Domain IIA)"/>
    <property type="match status" value="1"/>
</dbReference>
<comment type="subcellular location">
    <subcellularLocation>
        <location evidence="1">Cytoplasm</location>
    </subcellularLocation>
</comment>
<dbReference type="EMBL" id="WNHB01000010">
    <property type="protein sequence ID" value="MTT31911.1"/>
    <property type="molecule type" value="Genomic_DNA"/>
</dbReference>
<dbReference type="InterPro" id="IPR050890">
    <property type="entry name" value="PTS_EIIA_component"/>
</dbReference>
<keyword evidence="9" id="KW-1185">Reference proteome</keyword>
<comment type="caution">
    <text evidence="8">The sequence shown here is derived from an EMBL/GenBank/DDBJ whole genome shotgun (WGS) entry which is preliminary data.</text>
</comment>
<keyword evidence="3 8" id="KW-0762">Sugar transport</keyword>
<dbReference type="Pfam" id="PF00358">
    <property type="entry name" value="PTS_EIIA_1"/>
    <property type="match status" value="1"/>
</dbReference>
<keyword evidence="4" id="KW-0808">Transferase</keyword>
<dbReference type="GO" id="GO:0009401">
    <property type="term" value="P:phosphoenolpyruvate-dependent sugar phosphotransferase system"/>
    <property type="evidence" value="ECO:0007669"/>
    <property type="project" value="UniProtKB-KW"/>
</dbReference>
<dbReference type="GO" id="GO:0005737">
    <property type="term" value="C:cytoplasm"/>
    <property type="evidence" value="ECO:0007669"/>
    <property type="project" value="UniProtKB-SubCell"/>
</dbReference>
<dbReference type="GO" id="GO:0016301">
    <property type="term" value="F:kinase activity"/>
    <property type="evidence" value="ECO:0007669"/>
    <property type="project" value="UniProtKB-KW"/>
</dbReference>
<dbReference type="PANTHER" id="PTHR45008:SF1">
    <property type="entry name" value="PTS SYSTEM GLUCOSE-SPECIFIC EIIA COMPONENT"/>
    <property type="match status" value="1"/>
</dbReference>
<dbReference type="FunFam" id="2.70.70.10:FF:000001">
    <property type="entry name" value="PTS system glucose-specific IIA component"/>
    <property type="match status" value="1"/>
</dbReference>
<dbReference type="PANTHER" id="PTHR45008">
    <property type="entry name" value="PTS SYSTEM GLUCOSE-SPECIFIC EIIA COMPONENT"/>
    <property type="match status" value="1"/>
</dbReference>
<gene>
    <name evidence="8" type="ORF">GMB86_07800</name>
</gene>
<dbReference type="SUPFAM" id="SSF51261">
    <property type="entry name" value="Duplicated hybrid motif"/>
    <property type="match status" value="1"/>
</dbReference>